<gene>
    <name evidence="1" type="ORF">J2W49_002755</name>
</gene>
<evidence type="ECO:0000313" key="1">
    <source>
        <dbReference type="EMBL" id="MDR7150792.1"/>
    </source>
</evidence>
<sequence>MDLLIGLFFIAIGVHAVKTAEQRNRIALLGSHLQKFQLEKHMEQLISGYLRALGEKDPERSEPIWRNLEGIEATVNEQLAQLARDLHEVWNERTRVSRWPLAVPFSTRLFPASTFDLRTLLEVHAKGFETALRNDDGLSRRDQAFRLTAELLLFQHSCHWFCRSKSVASARLLALHKTAYEQVVAAVSPQTRQAYLALVRG</sequence>
<comment type="caution">
    <text evidence="1">The sequence shown here is derived from an EMBL/GenBank/DDBJ whole genome shotgun (WGS) entry which is preliminary data.</text>
</comment>
<accession>A0ABU1WND6</accession>
<dbReference type="Proteomes" id="UP001265700">
    <property type="component" value="Unassembled WGS sequence"/>
</dbReference>
<reference evidence="1 2" key="1">
    <citation type="submission" date="2023-07" db="EMBL/GenBank/DDBJ databases">
        <title>Sorghum-associated microbial communities from plants grown in Nebraska, USA.</title>
        <authorList>
            <person name="Schachtman D."/>
        </authorList>
    </citation>
    <scope>NUCLEOTIDE SEQUENCE [LARGE SCALE GENOMIC DNA]</scope>
    <source>
        <strain evidence="1 2">4249</strain>
    </source>
</reference>
<evidence type="ECO:0000313" key="2">
    <source>
        <dbReference type="Proteomes" id="UP001265700"/>
    </source>
</evidence>
<name>A0ABU1WND6_9BURK</name>
<dbReference type="EMBL" id="JAVDWU010000005">
    <property type="protein sequence ID" value="MDR7150792.1"/>
    <property type="molecule type" value="Genomic_DNA"/>
</dbReference>
<dbReference type="RefSeq" id="WP_310316920.1">
    <property type="nucleotide sequence ID" value="NZ_JAVDWU010000005.1"/>
</dbReference>
<protein>
    <submittedName>
        <fullName evidence="1">Uncharacterized protein</fullName>
    </submittedName>
</protein>
<proteinExistence type="predicted"/>
<keyword evidence="2" id="KW-1185">Reference proteome</keyword>
<organism evidence="1 2">
    <name type="scientific">Hydrogenophaga palleronii</name>
    <dbReference type="NCBI Taxonomy" id="65655"/>
    <lineage>
        <taxon>Bacteria</taxon>
        <taxon>Pseudomonadati</taxon>
        <taxon>Pseudomonadota</taxon>
        <taxon>Betaproteobacteria</taxon>
        <taxon>Burkholderiales</taxon>
        <taxon>Comamonadaceae</taxon>
        <taxon>Hydrogenophaga</taxon>
    </lineage>
</organism>